<proteinExistence type="predicted"/>
<name>A0A9D4GPM5_DREPO</name>
<reference evidence="1" key="2">
    <citation type="submission" date="2020-11" db="EMBL/GenBank/DDBJ databases">
        <authorList>
            <person name="McCartney M.A."/>
            <person name="Auch B."/>
            <person name="Kono T."/>
            <person name="Mallez S."/>
            <person name="Becker A."/>
            <person name="Gohl D.M."/>
            <person name="Silverstein K.A.T."/>
            <person name="Koren S."/>
            <person name="Bechman K.B."/>
            <person name="Herman A."/>
            <person name="Abrahante J.E."/>
            <person name="Garbe J."/>
        </authorList>
    </citation>
    <scope>NUCLEOTIDE SEQUENCE</scope>
    <source>
        <strain evidence="1">Duluth1</strain>
        <tissue evidence="1">Whole animal</tissue>
    </source>
</reference>
<accession>A0A9D4GPM5</accession>
<dbReference type="Proteomes" id="UP000828390">
    <property type="component" value="Unassembled WGS sequence"/>
</dbReference>
<reference evidence="1" key="1">
    <citation type="journal article" date="2019" name="bioRxiv">
        <title>The Genome of the Zebra Mussel, Dreissena polymorpha: A Resource for Invasive Species Research.</title>
        <authorList>
            <person name="McCartney M.A."/>
            <person name="Auch B."/>
            <person name="Kono T."/>
            <person name="Mallez S."/>
            <person name="Zhang Y."/>
            <person name="Obille A."/>
            <person name="Becker A."/>
            <person name="Abrahante J.E."/>
            <person name="Garbe J."/>
            <person name="Badalamenti J.P."/>
            <person name="Herman A."/>
            <person name="Mangelson H."/>
            <person name="Liachko I."/>
            <person name="Sullivan S."/>
            <person name="Sone E.D."/>
            <person name="Koren S."/>
            <person name="Silverstein K.A.T."/>
            <person name="Beckman K.B."/>
            <person name="Gohl D.M."/>
        </authorList>
    </citation>
    <scope>NUCLEOTIDE SEQUENCE</scope>
    <source>
        <strain evidence="1">Duluth1</strain>
        <tissue evidence="1">Whole animal</tissue>
    </source>
</reference>
<keyword evidence="2" id="KW-1185">Reference proteome</keyword>
<protein>
    <submittedName>
        <fullName evidence="1">Uncharacterized protein</fullName>
    </submittedName>
</protein>
<sequence>MPHGYVDIETHRVMAYFTADITSHRIVDTMATLMYEHHGLVAEGDIAHIAFVYPRFVCLGLYVTANHRGDLSSHRTIVWSGSFKWAITANLVYHPRDACLLHGQMRLLRSHDWFWRRPFPDNSSYVKIYARFFLYTNFGVAILFPFNTSDLGFKF</sequence>
<dbReference type="EMBL" id="JAIWYP010000005">
    <property type="protein sequence ID" value="KAH3820662.1"/>
    <property type="molecule type" value="Genomic_DNA"/>
</dbReference>
<gene>
    <name evidence="1" type="ORF">DPMN_122410</name>
</gene>
<comment type="caution">
    <text evidence="1">The sequence shown here is derived from an EMBL/GenBank/DDBJ whole genome shotgun (WGS) entry which is preliminary data.</text>
</comment>
<dbReference type="AlphaFoldDB" id="A0A9D4GPM5"/>
<evidence type="ECO:0000313" key="1">
    <source>
        <dbReference type="EMBL" id="KAH3820662.1"/>
    </source>
</evidence>
<organism evidence="1 2">
    <name type="scientific">Dreissena polymorpha</name>
    <name type="common">Zebra mussel</name>
    <name type="synonym">Mytilus polymorpha</name>
    <dbReference type="NCBI Taxonomy" id="45954"/>
    <lineage>
        <taxon>Eukaryota</taxon>
        <taxon>Metazoa</taxon>
        <taxon>Spiralia</taxon>
        <taxon>Lophotrochozoa</taxon>
        <taxon>Mollusca</taxon>
        <taxon>Bivalvia</taxon>
        <taxon>Autobranchia</taxon>
        <taxon>Heteroconchia</taxon>
        <taxon>Euheterodonta</taxon>
        <taxon>Imparidentia</taxon>
        <taxon>Neoheterodontei</taxon>
        <taxon>Myida</taxon>
        <taxon>Dreissenoidea</taxon>
        <taxon>Dreissenidae</taxon>
        <taxon>Dreissena</taxon>
    </lineage>
</organism>
<evidence type="ECO:0000313" key="2">
    <source>
        <dbReference type="Proteomes" id="UP000828390"/>
    </source>
</evidence>